<dbReference type="GO" id="GO:0005737">
    <property type="term" value="C:cytoplasm"/>
    <property type="evidence" value="ECO:0007669"/>
    <property type="project" value="UniProtKB-SubCell"/>
</dbReference>
<proteinExistence type="inferred from homology"/>
<comment type="pathway">
    <text evidence="9">Cofactor biosynthesis; coenzyme A biosynthesis; CoA from (R)-pantothenate: step 4/5.</text>
</comment>
<evidence type="ECO:0000256" key="7">
    <source>
        <dbReference type="ARBA" id="ARBA00022993"/>
    </source>
</evidence>
<dbReference type="EMBL" id="JAGEMK010000001">
    <property type="protein sequence ID" value="MBO1750744.1"/>
    <property type="molecule type" value="Genomic_DNA"/>
</dbReference>
<dbReference type="CDD" id="cd02163">
    <property type="entry name" value="PPAT"/>
    <property type="match status" value="1"/>
</dbReference>
<evidence type="ECO:0000256" key="2">
    <source>
        <dbReference type="ARBA" id="ARBA00022679"/>
    </source>
</evidence>
<dbReference type="EC" id="2.7.7.3" evidence="9"/>
<feature type="binding site" evidence="9">
    <location>
        <position position="87"/>
    </location>
    <ligand>
        <name>substrate</name>
    </ligand>
</feature>
<dbReference type="Proteomes" id="UP000664209">
    <property type="component" value="Unassembled WGS sequence"/>
</dbReference>
<keyword evidence="6 9" id="KW-0460">Magnesium</keyword>
<dbReference type="PRINTS" id="PR01020">
    <property type="entry name" value="LPSBIOSNTHSS"/>
</dbReference>
<dbReference type="InterPro" id="IPR001980">
    <property type="entry name" value="PPAT"/>
</dbReference>
<dbReference type="PANTHER" id="PTHR21342:SF1">
    <property type="entry name" value="PHOSPHOPANTETHEINE ADENYLYLTRANSFERASE"/>
    <property type="match status" value="1"/>
</dbReference>
<evidence type="ECO:0000256" key="8">
    <source>
        <dbReference type="ARBA" id="ARBA00029346"/>
    </source>
</evidence>
<evidence type="ECO:0000256" key="6">
    <source>
        <dbReference type="ARBA" id="ARBA00022842"/>
    </source>
</evidence>
<gene>
    <name evidence="9 11" type="primary">coaD</name>
    <name evidence="11" type="ORF">J4G33_02895</name>
</gene>
<keyword evidence="4 9" id="KW-0547">Nucleotide-binding</keyword>
<evidence type="ECO:0000256" key="3">
    <source>
        <dbReference type="ARBA" id="ARBA00022695"/>
    </source>
</evidence>
<dbReference type="NCBIfam" id="TIGR01510">
    <property type="entry name" value="coaD_prev_kdtB"/>
    <property type="match status" value="1"/>
</dbReference>
<evidence type="ECO:0000256" key="4">
    <source>
        <dbReference type="ARBA" id="ARBA00022741"/>
    </source>
</evidence>
<dbReference type="GO" id="GO:0004595">
    <property type="term" value="F:pantetheine-phosphate adenylyltransferase activity"/>
    <property type="evidence" value="ECO:0007669"/>
    <property type="project" value="UniProtKB-UniRule"/>
</dbReference>
<organism evidence="11 12">
    <name type="scientific">Actinotalea soli</name>
    <dbReference type="NCBI Taxonomy" id="2819234"/>
    <lineage>
        <taxon>Bacteria</taxon>
        <taxon>Bacillati</taxon>
        <taxon>Actinomycetota</taxon>
        <taxon>Actinomycetes</taxon>
        <taxon>Micrococcales</taxon>
        <taxon>Cellulomonadaceae</taxon>
        <taxon>Actinotalea</taxon>
    </lineage>
</organism>
<evidence type="ECO:0000256" key="5">
    <source>
        <dbReference type="ARBA" id="ARBA00022840"/>
    </source>
</evidence>
<feature type="site" description="Transition state stabilizer" evidence="9">
    <location>
        <position position="17"/>
    </location>
</feature>
<name>A0A939RT94_9CELL</name>
<feature type="binding site" evidence="9">
    <location>
        <begin position="88"/>
        <end position="90"/>
    </location>
    <ligand>
        <name>ATP</name>
        <dbReference type="ChEBI" id="CHEBI:30616"/>
    </ligand>
</feature>
<feature type="binding site" evidence="9">
    <location>
        <begin position="9"/>
        <end position="10"/>
    </location>
    <ligand>
        <name>ATP</name>
        <dbReference type="ChEBI" id="CHEBI:30616"/>
    </ligand>
</feature>
<feature type="binding site" evidence="9">
    <location>
        <position position="9"/>
    </location>
    <ligand>
        <name>substrate</name>
    </ligand>
</feature>
<comment type="subcellular location">
    <subcellularLocation>
        <location evidence="9">Cytoplasm</location>
    </subcellularLocation>
</comment>
<dbReference type="Gene3D" id="3.40.50.620">
    <property type="entry name" value="HUPs"/>
    <property type="match status" value="1"/>
</dbReference>
<comment type="function">
    <text evidence="9">Reversibly transfers an adenylyl group from ATP to 4'-phosphopantetheine, yielding dephospho-CoA (dPCoA) and pyrophosphate.</text>
</comment>
<dbReference type="InterPro" id="IPR014729">
    <property type="entry name" value="Rossmann-like_a/b/a_fold"/>
</dbReference>
<feature type="binding site" evidence="9">
    <location>
        <begin position="122"/>
        <end position="128"/>
    </location>
    <ligand>
        <name>ATP</name>
        <dbReference type="ChEBI" id="CHEBI:30616"/>
    </ligand>
</feature>
<keyword evidence="1 9" id="KW-0963">Cytoplasm</keyword>
<protein>
    <recommendedName>
        <fullName evidence="9">Phosphopantetheine adenylyltransferase</fullName>
        <ecNumber evidence="9">2.7.7.3</ecNumber>
    </recommendedName>
    <alternativeName>
        <fullName evidence="9">Dephospho-CoA pyrophosphorylase</fullName>
    </alternativeName>
    <alternativeName>
        <fullName evidence="9">Pantetheine-phosphate adenylyltransferase</fullName>
        <shortName evidence="9">PPAT</shortName>
    </alternativeName>
</protein>
<evidence type="ECO:0000313" key="11">
    <source>
        <dbReference type="EMBL" id="MBO1750744.1"/>
    </source>
</evidence>
<feature type="binding site" evidence="9">
    <location>
        <position position="17"/>
    </location>
    <ligand>
        <name>ATP</name>
        <dbReference type="ChEBI" id="CHEBI:30616"/>
    </ligand>
</feature>
<feature type="binding site" evidence="9">
    <location>
        <position position="41"/>
    </location>
    <ligand>
        <name>substrate</name>
    </ligand>
</feature>
<reference evidence="11" key="1">
    <citation type="submission" date="2021-03" db="EMBL/GenBank/DDBJ databases">
        <title>Actinotalea soli sp. nov., isolated from soil.</title>
        <authorList>
            <person name="Ping W."/>
            <person name="Zhang J."/>
        </authorList>
    </citation>
    <scope>NUCLEOTIDE SEQUENCE</scope>
    <source>
        <strain evidence="11">BY-33</strain>
    </source>
</reference>
<dbReference type="InterPro" id="IPR004821">
    <property type="entry name" value="Cyt_trans-like"/>
</dbReference>
<keyword evidence="5 9" id="KW-0067">ATP-binding</keyword>
<keyword evidence="7 9" id="KW-0173">Coenzyme A biosynthesis</keyword>
<feature type="binding site" evidence="9">
    <location>
        <position position="98"/>
    </location>
    <ligand>
        <name>ATP</name>
        <dbReference type="ChEBI" id="CHEBI:30616"/>
    </ligand>
</feature>
<feature type="binding site" evidence="9">
    <location>
        <position position="73"/>
    </location>
    <ligand>
        <name>substrate</name>
    </ligand>
</feature>
<dbReference type="Pfam" id="PF01467">
    <property type="entry name" value="CTP_transf_like"/>
    <property type="match status" value="1"/>
</dbReference>
<dbReference type="SUPFAM" id="SSF52374">
    <property type="entry name" value="Nucleotidylyl transferase"/>
    <property type="match status" value="1"/>
</dbReference>
<dbReference type="AlphaFoldDB" id="A0A939RT94"/>
<comment type="similarity">
    <text evidence="9">Belongs to the bacterial CoaD family.</text>
</comment>
<feature type="domain" description="Cytidyltransferase-like" evidence="10">
    <location>
        <begin position="5"/>
        <end position="131"/>
    </location>
</feature>
<comment type="catalytic activity">
    <reaction evidence="8 9">
        <text>(R)-4'-phosphopantetheine + ATP + H(+) = 3'-dephospho-CoA + diphosphate</text>
        <dbReference type="Rhea" id="RHEA:19801"/>
        <dbReference type="ChEBI" id="CHEBI:15378"/>
        <dbReference type="ChEBI" id="CHEBI:30616"/>
        <dbReference type="ChEBI" id="CHEBI:33019"/>
        <dbReference type="ChEBI" id="CHEBI:57328"/>
        <dbReference type="ChEBI" id="CHEBI:61723"/>
        <dbReference type="EC" id="2.7.7.3"/>
    </reaction>
</comment>
<evidence type="ECO:0000256" key="9">
    <source>
        <dbReference type="HAMAP-Rule" id="MF_00151"/>
    </source>
</evidence>
<evidence type="ECO:0000256" key="1">
    <source>
        <dbReference type="ARBA" id="ARBA00022490"/>
    </source>
</evidence>
<accession>A0A939RT94</accession>
<dbReference type="GO" id="GO:0015937">
    <property type="term" value="P:coenzyme A biosynthetic process"/>
    <property type="evidence" value="ECO:0007669"/>
    <property type="project" value="UniProtKB-UniRule"/>
</dbReference>
<evidence type="ECO:0000259" key="10">
    <source>
        <dbReference type="Pfam" id="PF01467"/>
    </source>
</evidence>
<comment type="subunit">
    <text evidence="9">Homohexamer.</text>
</comment>
<keyword evidence="2 9" id="KW-0808">Transferase</keyword>
<dbReference type="PANTHER" id="PTHR21342">
    <property type="entry name" value="PHOSPHOPANTETHEINE ADENYLYLTRANSFERASE"/>
    <property type="match status" value="1"/>
</dbReference>
<comment type="cofactor">
    <cofactor evidence="9">
        <name>Mg(2+)</name>
        <dbReference type="ChEBI" id="CHEBI:18420"/>
    </cofactor>
</comment>
<evidence type="ECO:0000313" key="12">
    <source>
        <dbReference type="Proteomes" id="UP000664209"/>
    </source>
</evidence>
<comment type="caution">
    <text evidence="11">The sequence shown here is derived from an EMBL/GenBank/DDBJ whole genome shotgun (WGS) entry which is preliminary data.</text>
</comment>
<keyword evidence="3 9" id="KW-0548">Nucleotidyltransferase</keyword>
<dbReference type="NCBIfam" id="TIGR00125">
    <property type="entry name" value="cyt_tran_rel"/>
    <property type="match status" value="1"/>
</dbReference>
<dbReference type="RefSeq" id="WP_208054360.1">
    <property type="nucleotide sequence ID" value="NZ_JAGEMK010000001.1"/>
</dbReference>
<dbReference type="HAMAP" id="MF_00151">
    <property type="entry name" value="PPAT_bact"/>
    <property type="match status" value="1"/>
</dbReference>
<keyword evidence="12" id="KW-1185">Reference proteome</keyword>
<sequence length="165" mass="17375">MTIAVCPGSFDPITLGHLDVVRRGTRLFDEVVVGVARNASKSALLSVEDRVGLARSAVAEIPGARVEVVPGLLVDFCQEIGATALLKGLRGGADYDAELPMALMNRHLTGIETVFVPADRAVAHIASSLVKDVARHGGRVEDLVPPGVAELVRARLRAHDEGARG</sequence>
<dbReference type="GO" id="GO:0005524">
    <property type="term" value="F:ATP binding"/>
    <property type="evidence" value="ECO:0007669"/>
    <property type="project" value="UniProtKB-KW"/>
</dbReference>